<accession>A0ABD0L985</accession>
<dbReference type="Proteomes" id="UP001519460">
    <property type="component" value="Unassembled WGS sequence"/>
</dbReference>
<dbReference type="AlphaFoldDB" id="A0ABD0L985"/>
<protein>
    <submittedName>
        <fullName evidence="1">Uncharacterized protein</fullName>
    </submittedName>
</protein>
<sequence>MADSYPVRRAAQLTAYMFHRGKELGEEGIEKLRESDTVQQAKQDVRQTSQRASRFGSTLMKELEEGFKDMNEKMKKRG</sequence>
<dbReference type="PANTHER" id="PTHR41161:SF1">
    <property type="entry name" value="PROTEIN NCBP2AS2"/>
    <property type="match status" value="1"/>
</dbReference>
<evidence type="ECO:0000313" key="1">
    <source>
        <dbReference type="EMBL" id="KAK7495684.1"/>
    </source>
</evidence>
<keyword evidence="2" id="KW-1185">Reference proteome</keyword>
<organism evidence="1 2">
    <name type="scientific">Batillaria attramentaria</name>
    <dbReference type="NCBI Taxonomy" id="370345"/>
    <lineage>
        <taxon>Eukaryota</taxon>
        <taxon>Metazoa</taxon>
        <taxon>Spiralia</taxon>
        <taxon>Lophotrochozoa</taxon>
        <taxon>Mollusca</taxon>
        <taxon>Gastropoda</taxon>
        <taxon>Caenogastropoda</taxon>
        <taxon>Sorbeoconcha</taxon>
        <taxon>Cerithioidea</taxon>
        <taxon>Batillariidae</taxon>
        <taxon>Batillaria</taxon>
    </lineage>
</organism>
<reference evidence="1 2" key="1">
    <citation type="journal article" date="2023" name="Sci. Data">
        <title>Genome assembly of the Korean intertidal mud-creeper Batillaria attramentaria.</title>
        <authorList>
            <person name="Patra A.K."/>
            <person name="Ho P.T."/>
            <person name="Jun S."/>
            <person name="Lee S.J."/>
            <person name="Kim Y."/>
            <person name="Won Y.J."/>
        </authorList>
    </citation>
    <scope>NUCLEOTIDE SEQUENCE [LARGE SCALE GENOMIC DNA]</scope>
    <source>
        <strain evidence="1">Wonlab-2016</strain>
    </source>
</reference>
<comment type="caution">
    <text evidence="1">The sequence shown here is derived from an EMBL/GenBank/DDBJ whole genome shotgun (WGS) entry which is preliminary data.</text>
</comment>
<proteinExistence type="predicted"/>
<name>A0ABD0L985_9CAEN</name>
<dbReference type="InterPro" id="IPR042407">
    <property type="entry name" value="NCBP2-AS2"/>
</dbReference>
<gene>
    <name evidence="1" type="ORF">BaRGS_00013131</name>
</gene>
<dbReference type="PANTHER" id="PTHR41161">
    <property type="entry name" value="PROTEIN NCBP2AS2"/>
    <property type="match status" value="1"/>
</dbReference>
<evidence type="ECO:0000313" key="2">
    <source>
        <dbReference type="Proteomes" id="UP001519460"/>
    </source>
</evidence>
<dbReference type="EMBL" id="JACVVK020000073">
    <property type="protein sequence ID" value="KAK7495684.1"/>
    <property type="molecule type" value="Genomic_DNA"/>
</dbReference>